<dbReference type="SUPFAM" id="SSF53448">
    <property type="entry name" value="Nucleotide-diphospho-sugar transferases"/>
    <property type="match status" value="1"/>
</dbReference>
<dbReference type="Pfam" id="PF00535">
    <property type="entry name" value="Glycos_transf_2"/>
    <property type="match status" value="1"/>
</dbReference>
<dbReference type="AlphaFoldDB" id="A0A6J6BF46"/>
<dbReference type="InterPro" id="IPR029044">
    <property type="entry name" value="Nucleotide-diphossugar_trans"/>
</dbReference>
<evidence type="ECO:0000313" key="2">
    <source>
        <dbReference type="EMBL" id="CAB4537023.1"/>
    </source>
</evidence>
<name>A0A6J6BF46_9ZZZZ</name>
<evidence type="ECO:0000259" key="1">
    <source>
        <dbReference type="Pfam" id="PF00535"/>
    </source>
</evidence>
<reference evidence="2" key="1">
    <citation type="submission" date="2020-05" db="EMBL/GenBank/DDBJ databases">
        <authorList>
            <person name="Chiriac C."/>
            <person name="Salcher M."/>
            <person name="Ghai R."/>
            <person name="Kavagutti S V."/>
        </authorList>
    </citation>
    <scope>NUCLEOTIDE SEQUENCE</scope>
</reference>
<gene>
    <name evidence="2" type="ORF">UFOPK1410_00515</name>
</gene>
<dbReference type="InterPro" id="IPR001173">
    <property type="entry name" value="Glyco_trans_2-like"/>
</dbReference>
<dbReference type="EMBL" id="CAEZSH010000048">
    <property type="protein sequence ID" value="CAB4537023.1"/>
    <property type="molecule type" value="Genomic_DNA"/>
</dbReference>
<organism evidence="2">
    <name type="scientific">freshwater metagenome</name>
    <dbReference type="NCBI Taxonomy" id="449393"/>
    <lineage>
        <taxon>unclassified sequences</taxon>
        <taxon>metagenomes</taxon>
        <taxon>ecological metagenomes</taxon>
    </lineage>
</organism>
<dbReference type="PANTHER" id="PTHR22916:SF3">
    <property type="entry name" value="UDP-GLCNAC:BETAGAL BETA-1,3-N-ACETYLGLUCOSAMINYLTRANSFERASE-LIKE PROTEIN 1"/>
    <property type="match status" value="1"/>
</dbReference>
<proteinExistence type="predicted"/>
<protein>
    <submittedName>
        <fullName evidence="2">Unannotated protein</fullName>
    </submittedName>
</protein>
<dbReference type="GO" id="GO:0016758">
    <property type="term" value="F:hexosyltransferase activity"/>
    <property type="evidence" value="ECO:0007669"/>
    <property type="project" value="UniProtKB-ARBA"/>
</dbReference>
<accession>A0A6J6BF46</accession>
<feature type="domain" description="Glycosyltransferase 2-like" evidence="1">
    <location>
        <begin position="37"/>
        <end position="196"/>
    </location>
</feature>
<sequence>MLSKPWAAKFADAILLVAYQAVAALGPKQSENSPKVTIVVPVYNVREFLPLCLHSVRAQRYPNLEVIVIDDGSSDGSFELAASFDEIMSIRVLQKTNGGLGAARNTGFERIEETDYLLFLDSDDALPLGALWRYVRAAESNAVDFVVSPAKRMRGLSFRWRADARQFYSNQGSRSTTFLNDPLAIRDVTAWNRLFRWDFWKKHELRFPEGVLYEDMAPMARAFCCAERFYVLNRAGYYWRVRTGDNKSITQRLGEFENLRDRMQSLQKTLKVLLGAIEAGQANNKNLLEFQLRVASIDLQLHLPFVASGDSQYDDLLKETAKQLLGDCGPEFWQRVQGRFAPVLKQIVQN</sequence>
<dbReference type="CDD" id="cd00761">
    <property type="entry name" value="Glyco_tranf_GTA_type"/>
    <property type="match status" value="1"/>
</dbReference>
<dbReference type="PANTHER" id="PTHR22916">
    <property type="entry name" value="GLYCOSYLTRANSFERASE"/>
    <property type="match status" value="1"/>
</dbReference>
<dbReference type="Gene3D" id="3.90.550.10">
    <property type="entry name" value="Spore Coat Polysaccharide Biosynthesis Protein SpsA, Chain A"/>
    <property type="match status" value="1"/>
</dbReference>